<feature type="repeat" description="WD" evidence="11">
    <location>
        <begin position="218"/>
        <end position="262"/>
    </location>
</feature>
<dbReference type="SMART" id="SM00320">
    <property type="entry name" value="WD40"/>
    <property type="match status" value="10"/>
</dbReference>
<dbReference type="PROSITE" id="PS50082">
    <property type="entry name" value="WD_REPEATS_2"/>
    <property type="match status" value="4"/>
</dbReference>
<feature type="region of interest" description="Disordered" evidence="12">
    <location>
        <begin position="560"/>
        <end position="582"/>
    </location>
</feature>
<dbReference type="EMBL" id="LODT01000028">
    <property type="protein sequence ID" value="KYQ93304.1"/>
    <property type="molecule type" value="Genomic_DNA"/>
</dbReference>
<dbReference type="SUPFAM" id="SSF50978">
    <property type="entry name" value="WD40 repeat-like"/>
    <property type="match status" value="1"/>
</dbReference>
<evidence type="ECO:0000256" key="3">
    <source>
        <dbReference type="ARBA" id="ARBA00005043"/>
    </source>
</evidence>
<dbReference type="PANTHER" id="PTHR44111">
    <property type="entry name" value="ELONGATOR COMPLEX PROTEIN 2"/>
    <property type="match status" value="1"/>
</dbReference>
<reference evidence="13 14" key="1">
    <citation type="submission" date="2015-12" db="EMBL/GenBank/DDBJ databases">
        <title>Dictyostelia acquired genes for synthesis and detection of signals that induce cell-type specialization by lateral gene transfer from prokaryotes.</title>
        <authorList>
            <person name="Gloeckner G."/>
            <person name="Schaap P."/>
        </authorList>
    </citation>
    <scope>NUCLEOTIDE SEQUENCE [LARGE SCALE GENOMIC DNA]</scope>
    <source>
        <strain evidence="13 14">TK</strain>
    </source>
</reference>
<evidence type="ECO:0000256" key="5">
    <source>
        <dbReference type="ARBA" id="ARBA00020267"/>
    </source>
</evidence>
<organism evidence="13 14">
    <name type="scientific">Tieghemostelium lacteum</name>
    <name type="common">Slime mold</name>
    <name type="synonym">Dictyostelium lacteum</name>
    <dbReference type="NCBI Taxonomy" id="361077"/>
    <lineage>
        <taxon>Eukaryota</taxon>
        <taxon>Amoebozoa</taxon>
        <taxon>Evosea</taxon>
        <taxon>Eumycetozoa</taxon>
        <taxon>Dictyostelia</taxon>
        <taxon>Dictyosteliales</taxon>
        <taxon>Raperosteliaceae</taxon>
        <taxon>Tieghemostelium</taxon>
    </lineage>
</organism>
<dbReference type="OrthoDB" id="27911at2759"/>
<evidence type="ECO:0000313" key="14">
    <source>
        <dbReference type="Proteomes" id="UP000076078"/>
    </source>
</evidence>
<comment type="pathway">
    <text evidence="3">tRNA modification; 5-methoxycarbonylmethyl-2-thiouridine-tRNA biosynthesis.</text>
</comment>
<keyword evidence="10" id="KW-0539">Nucleus</keyword>
<dbReference type="UniPathway" id="UPA00988"/>
<comment type="similarity">
    <text evidence="4">Belongs to the WD repeat ELP2 family.</text>
</comment>
<feature type="repeat" description="WD" evidence="11">
    <location>
        <begin position="664"/>
        <end position="696"/>
    </location>
</feature>
<dbReference type="InterPro" id="IPR011047">
    <property type="entry name" value="Quinoprotein_ADH-like_sf"/>
</dbReference>
<dbReference type="PANTHER" id="PTHR44111:SF1">
    <property type="entry name" value="ELONGATOR COMPLEX PROTEIN 2"/>
    <property type="match status" value="1"/>
</dbReference>
<name>A0A151ZHG2_TIELA</name>
<dbReference type="FunFam" id="2.130.10.10:FF:000400">
    <property type="entry name" value="Elongator acetyltransferase complex subunit 2"/>
    <property type="match status" value="1"/>
</dbReference>
<dbReference type="Pfam" id="PF00400">
    <property type="entry name" value="WD40"/>
    <property type="match status" value="7"/>
</dbReference>
<accession>A0A151ZHG2</accession>
<dbReference type="PROSITE" id="PS50294">
    <property type="entry name" value="WD_REPEATS_REGION"/>
    <property type="match status" value="3"/>
</dbReference>
<evidence type="ECO:0000256" key="6">
    <source>
        <dbReference type="ARBA" id="ARBA00022490"/>
    </source>
</evidence>
<keyword evidence="7 11" id="KW-0853">WD repeat</keyword>
<evidence type="ECO:0000256" key="4">
    <source>
        <dbReference type="ARBA" id="ARBA00005881"/>
    </source>
</evidence>
<dbReference type="Gene3D" id="2.130.10.10">
    <property type="entry name" value="YVTN repeat-like/Quinoprotein amine dehydrogenase"/>
    <property type="match status" value="5"/>
</dbReference>
<dbReference type="SUPFAM" id="SSF50998">
    <property type="entry name" value="Quinoprotein alcohol dehydrogenase-like"/>
    <property type="match status" value="1"/>
</dbReference>
<dbReference type="InterPro" id="IPR036322">
    <property type="entry name" value="WD40_repeat_dom_sf"/>
</dbReference>
<dbReference type="InterPro" id="IPR001680">
    <property type="entry name" value="WD40_rpt"/>
</dbReference>
<dbReference type="GO" id="GO:0002098">
    <property type="term" value="P:tRNA wobble uridine modification"/>
    <property type="evidence" value="ECO:0007669"/>
    <property type="project" value="InterPro"/>
</dbReference>
<dbReference type="InterPro" id="IPR015943">
    <property type="entry name" value="WD40/YVTN_repeat-like_dom_sf"/>
</dbReference>
<evidence type="ECO:0000256" key="7">
    <source>
        <dbReference type="ARBA" id="ARBA00022574"/>
    </source>
</evidence>
<keyword evidence="9" id="KW-0677">Repeat</keyword>
<dbReference type="AlphaFoldDB" id="A0A151ZHG2"/>
<keyword evidence="14" id="KW-1185">Reference proteome</keyword>
<protein>
    <recommendedName>
        <fullName evidence="5">Elongator complex protein 2</fullName>
    </recommendedName>
</protein>
<evidence type="ECO:0000256" key="2">
    <source>
        <dbReference type="ARBA" id="ARBA00004496"/>
    </source>
</evidence>
<feature type="repeat" description="WD" evidence="11">
    <location>
        <begin position="416"/>
        <end position="448"/>
    </location>
</feature>
<dbReference type="GO" id="GO:0033588">
    <property type="term" value="C:elongator holoenzyme complex"/>
    <property type="evidence" value="ECO:0007669"/>
    <property type="project" value="InterPro"/>
</dbReference>
<gene>
    <name evidence="13" type="ORF">DLAC_05969</name>
</gene>
<feature type="repeat" description="WD" evidence="11">
    <location>
        <begin position="712"/>
        <end position="747"/>
    </location>
</feature>
<evidence type="ECO:0000256" key="12">
    <source>
        <dbReference type="SAM" id="MobiDB-lite"/>
    </source>
</evidence>
<dbReference type="OMA" id="ENFRHIS"/>
<comment type="subcellular location">
    <subcellularLocation>
        <location evidence="2">Cytoplasm</location>
    </subcellularLocation>
    <subcellularLocation>
        <location evidence="1">Nucleus</location>
    </subcellularLocation>
</comment>
<keyword evidence="6" id="KW-0963">Cytoplasm</keyword>
<comment type="caution">
    <text evidence="13">The sequence shown here is derived from an EMBL/GenBank/DDBJ whole genome shotgun (WGS) entry which is preliminary data.</text>
</comment>
<keyword evidence="8" id="KW-0819">tRNA processing</keyword>
<sequence length="870" mass="99102">MNSMKSNIEFISIGCNCLGDAIRWGRNELVAYCAQNYVAILNPYKNYIQQTLIGHSDRVNHVVWVPNILEKDYEKRFMSPETELISVSSDHTIINWRKDGDIFTVHQQLKEHKDSVTYVSVLDLQDGSLLMCTTSVDSTIKLWKRDAPTNTDNNNNKEWPQWRLIQSIDFTPKCMECCDMTFIPGTWTPILALGGLEPKIHIYIQQENSEQFKKLVALQGHQDWIKNLSFCKTDEGEVLLASSSQDFRIRLWKLTKFQQTNTSSQTSSDLLSSLTTGSSGVTSLSTKGYLFNHNQTKYSILLESVLSGHEDWVYSIHWQPAQLKVLHEGKEPQRHQPMSLISASMDKTSIIWRPDVNSGIWMDDYRVGDMGGNILGLYGSVFSPTSQYMLSHGYNGAFHFWKFSSSEKKWEPQIIVSGHFGPVQDLMWSPDYSYFISCSSDRTLRLFSEWKDKETQENRKIWNEIARPQIHGYDLECFTFVHKKSHLLVSGAEEKIMRVFVGSQNFVDTLYNISKVVPSKSDQTPRPLAANQPSLGLSNKPYFKEGELVENIEGINIQEQQAQNNEVSLPSGGGGEDGEGGGDFYDDQIPFNPEVLTEPPFEEHLLQSSLWPEIFKLYGHGNEMVTVASSFDGQYLASSCRASSPDQATVRIWNCSNWKEVANLKGHTLSVVNLAFSHNDRYLLGVSRDRMWTLWEKSQNPQDPFTKVISIPKSHGRIIWSCSWSHDDKYFATGSRDKVVKVWSVDNVRDKGGLISTLPTFGSGVTCVEFSPIIQGIDMDTKYYLLAVGEEDGKITIWKATIKTVDNKTTLEWTCIHTVPKHISHILDVRRIRWRDIPTTPKNTKEINYQIATASTDNSVRIFNLTFEIN</sequence>
<dbReference type="InParanoid" id="A0A151ZHG2"/>
<evidence type="ECO:0000256" key="9">
    <source>
        <dbReference type="ARBA" id="ARBA00022737"/>
    </source>
</evidence>
<dbReference type="InterPro" id="IPR037289">
    <property type="entry name" value="Elp2"/>
</dbReference>
<dbReference type="GO" id="GO:0005634">
    <property type="term" value="C:nucleus"/>
    <property type="evidence" value="ECO:0007669"/>
    <property type="project" value="UniProtKB-SubCell"/>
</dbReference>
<evidence type="ECO:0000256" key="10">
    <source>
        <dbReference type="ARBA" id="ARBA00023242"/>
    </source>
</evidence>
<evidence type="ECO:0000256" key="11">
    <source>
        <dbReference type="PROSITE-ProRule" id="PRU00221"/>
    </source>
</evidence>
<proteinExistence type="inferred from homology"/>
<evidence type="ECO:0000313" key="13">
    <source>
        <dbReference type="EMBL" id="KYQ93304.1"/>
    </source>
</evidence>
<dbReference type="FunCoup" id="A0A151ZHG2">
    <property type="interactions" value="486"/>
</dbReference>
<dbReference type="GO" id="GO:0005737">
    <property type="term" value="C:cytoplasm"/>
    <property type="evidence" value="ECO:0007669"/>
    <property type="project" value="UniProtKB-SubCell"/>
</dbReference>
<evidence type="ECO:0000256" key="1">
    <source>
        <dbReference type="ARBA" id="ARBA00004123"/>
    </source>
</evidence>
<evidence type="ECO:0000256" key="8">
    <source>
        <dbReference type="ARBA" id="ARBA00022694"/>
    </source>
</evidence>
<dbReference type="STRING" id="361077.A0A151ZHG2"/>
<dbReference type="Proteomes" id="UP000076078">
    <property type="component" value="Unassembled WGS sequence"/>
</dbReference>